<accession>A0A948RXS5</accession>
<dbReference type="Proteomes" id="UP000777784">
    <property type="component" value="Unassembled WGS sequence"/>
</dbReference>
<organism evidence="1 2">
    <name type="scientific">Eiseniibacteriota bacterium</name>
    <dbReference type="NCBI Taxonomy" id="2212470"/>
    <lineage>
        <taxon>Bacteria</taxon>
        <taxon>Candidatus Eiseniibacteriota</taxon>
    </lineage>
</organism>
<evidence type="ECO:0000313" key="2">
    <source>
        <dbReference type="Proteomes" id="UP000777784"/>
    </source>
</evidence>
<sequence length="70" mass="7692">MRFKIPSGIYSARHASAGVVVAGMLNLINQTRRPGPGFALYFRSRIPYNAFCLREPLAMVLFVPGAQPVV</sequence>
<dbReference type="EMBL" id="JAHJDP010000077">
    <property type="protein sequence ID" value="MBU2691921.1"/>
    <property type="molecule type" value="Genomic_DNA"/>
</dbReference>
<protein>
    <submittedName>
        <fullName evidence="1">Uncharacterized protein</fullName>
    </submittedName>
</protein>
<name>A0A948RXS5_UNCEI</name>
<reference evidence="1" key="1">
    <citation type="submission" date="2021-05" db="EMBL/GenBank/DDBJ databases">
        <title>Energy efficiency and biological interactions define the core microbiome of deep oligotrophic groundwater.</title>
        <authorList>
            <person name="Mehrshad M."/>
            <person name="Lopez-Fernandez M."/>
            <person name="Bell E."/>
            <person name="Bernier-Latmani R."/>
            <person name="Bertilsson S."/>
            <person name="Dopson M."/>
        </authorList>
    </citation>
    <scope>NUCLEOTIDE SEQUENCE</scope>
    <source>
        <strain evidence="1">Modern_marine.mb.64</strain>
    </source>
</reference>
<comment type="caution">
    <text evidence="1">The sequence shown here is derived from an EMBL/GenBank/DDBJ whole genome shotgun (WGS) entry which is preliminary data.</text>
</comment>
<dbReference type="AlphaFoldDB" id="A0A948RXS5"/>
<proteinExistence type="predicted"/>
<gene>
    <name evidence="1" type="ORF">KJ970_13455</name>
</gene>
<evidence type="ECO:0000313" key="1">
    <source>
        <dbReference type="EMBL" id="MBU2691921.1"/>
    </source>
</evidence>